<evidence type="ECO:0000256" key="1">
    <source>
        <dbReference type="SAM" id="MobiDB-lite"/>
    </source>
</evidence>
<dbReference type="AlphaFoldDB" id="A0ABD3TVP8"/>
<protein>
    <submittedName>
        <fullName evidence="2">Uncharacterized protein</fullName>
    </submittedName>
</protein>
<dbReference type="Proteomes" id="UP001634393">
    <property type="component" value="Unassembled WGS sequence"/>
</dbReference>
<sequence>MPMPPTPHKNNTKNRTRSKIKTGSIGDFKSDRTSVKNFSNLPLYNLASSRFSVSLSPWYHRIPRINPPWFNAA</sequence>
<name>A0ABD3TVP8_9LAMI</name>
<feature type="region of interest" description="Disordered" evidence="1">
    <location>
        <begin position="1"/>
        <end position="27"/>
    </location>
</feature>
<evidence type="ECO:0000313" key="3">
    <source>
        <dbReference type="Proteomes" id="UP001634393"/>
    </source>
</evidence>
<feature type="compositionally biased region" description="Basic residues" evidence="1">
    <location>
        <begin position="10"/>
        <end position="20"/>
    </location>
</feature>
<comment type="caution">
    <text evidence="2">The sequence shown here is derived from an EMBL/GenBank/DDBJ whole genome shotgun (WGS) entry which is preliminary data.</text>
</comment>
<proteinExistence type="predicted"/>
<evidence type="ECO:0000313" key="2">
    <source>
        <dbReference type="EMBL" id="KAL3840443.1"/>
    </source>
</evidence>
<gene>
    <name evidence="2" type="ORF">ACJIZ3_025034</name>
</gene>
<reference evidence="2 3" key="1">
    <citation type="submission" date="2024-12" db="EMBL/GenBank/DDBJ databases">
        <title>The unique morphological basis and parallel evolutionary history of personate flowers in Penstemon.</title>
        <authorList>
            <person name="Depatie T.H."/>
            <person name="Wessinger C.A."/>
        </authorList>
    </citation>
    <scope>NUCLEOTIDE SEQUENCE [LARGE SCALE GENOMIC DNA]</scope>
    <source>
        <strain evidence="2">WTNN_2</strain>
        <tissue evidence="2">Leaf</tissue>
    </source>
</reference>
<dbReference type="EMBL" id="JBJXBP010000003">
    <property type="protein sequence ID" value="KAL3840443.1"/>
    <property type="molecule type" value="Genomic_DNA"/>
</dbReference>
<accession>A0ABD3TVP8</accession>
<keyword evidence="3" id="KW-1185">Reference proteome</keyword>
<organism evidence="2 3">
    <name type="scientific">Penstemon smallii</name>
    <dbReference type="NCBI Taxonomy" id="265156"/>
    <lineage>
        <taxon>Eukaryota</taxon>
        <taxon>Viridiplantae</taxon>
        <taxon>Streptophyta</taxon>
        <taxon>Embryophyta</taxon>
        <taxon>Tracheophyta</taxon>
        <taxon>Spermatophyta</taxon>
        <taxon>Magnoliopsida</taxon>
        <taxon>eudicotyledons</taxon>
        <taxon>Gunneridae</taxon>
        <taxon>Pentapetalae</taxon>
        <taxon>asterids</taxon>
        <taxon>lamiids</taxon>
        <taxon>Lamiales</taxon>
        <taxon>Plantaginaceae</taxon>
        <taxon>Cheloneae</taxon>
        <taxon>Penstemon</taxon>
    </lineage>
</organism>